<keyword evidence="2" id="KW-1185">Reference proteome</keyword>
<sequence>MIQLNLEQAVFTACLWEATARKAGNVHRYRDFDDLTYLDFVQSAHAIAPVIANMVDAPIGETVLECIKATRRVVNTNTNLGIVLLLVPLSKVEIFESEYLWKLLSATTVQDAENVYQAIRLASPGGMGKVEDQDVAKPPTLNLQAVMQMASDRDGVAAQYHEGCNFISVIGASGFFTGWLAQGLTMEQSILELQLIFLGVGDTLIRRKVGKERENEIARKAYELSMSDLQSAANRLRYRELDAYLRSEGNRLNPGTTADLITASLFVWLRTNKVDLTIPFTWTEYSN</sequence>
<dbReference type="Pfam" id="PF01874">
    <property type="entry name" value="CitG"/>
    <property type="match status" value="1"/>
</dbReference>
<evidence type="ECO:0000313" key="1">
    <source>
        <dbReference type="EMBL" id="QVL29813.1"/>
    </source>
</evidence>
<dbReference type="InterPro" id="IPR002736">
    <property type="entry name" value="CitG"/>
</dbReference>
<protein>
    <submittedName>
        <fullName evidence="1">Triphosphoribosyl-dephospho-CoA synthase</fullName>
    </submittedName>
</protein>
<dbReference type="PANTHER" id="PTHR42280">
    <property type="entry name" value="CITG FAMILY PROTEIN"/>
    <property type="match status" value="1"/>
</dbReference>
<reference evidence="1" key="1">
    <citation type="submission" date="2021-05" db="EMBL/GenBank/DDBJ databases">
        <title>Complete genome sequence of the cellulolytic planctomycete Telmatocola sphagniphila SP2T and characterization of the first cellulase from planctomycetes.</title>
        <authorList>
            <person name="Rakitin A.L."/>
            <person name="Beletsky A.V."/>
            <person name="Naumoff D.G."/>
            <person name="Kulichevskaya I.S."/>
            <person name="Mardanov A.V."/>
            <person name="Ravin N.V."/>
            <person name="Dedysh S.N."/>
        </authorList>
    </citation>
    <scope>NUCLEOTIDE SEQUENCE</scope>
    <source>
        <strain evidence="1">SP2T</strain>
    </source>
</reference>
<dbReference type="EMBL" id="CP074694">
    <property type="protein sequence ID" value="QVL29813.1"/>
    <property type="molecule type" value="Genomic_DNA"/>
</dbReference>
<dbReference type="Proteomes" id="UP000676194">
    <property type="component" value="Chromosome"/>
</dbReference>
<proteinExistence type="predicted"/>
<dbReference type="PANTHER" id="PTHR42280:SF1">
    <property type="entry name" value="CITG FAMILY PROTEIN"/>
    <property type="match status" value="1"/>
</dbReference>
<dbReference type="RefSeq" id="WP_213493695.1">
    <property type="nucleotide sequence ID" value="NZ_CP074694.1"/>
</dbReference>
<dbReference type="GO" id="GO:0005524">
    <property type="term" value="F:ATP binding"/>
    <property type="evidence" value="ECO:0007669"/>
    <property type="project" value="InterPro"/>
</dbReference>
<dbReference type="GO" id="GO:0046917">
    <property type="term" value="F:triphosphoribosyl-dephospho-CoA synthase activity"/>
    <property type="evidence" value="ECO:0007669"/>
    <property type="project" value="InterPro"/>
</dbReference>
<organism evidence="1 2">
    <name type="scientific">Telmatocola sphagniphila</name>
    <dbReference type="NCBI Taxonomy" id="1123043"/>
    <lineage>
        <taxon>Bacteria</taxon>
        <taxon>Pseudomonadati</taxon>
        <taxon>Planctomycetota</taxon>
        <taxon>Planctomycetia</taxon>
        <taxon>Gemmatales</taxon>
        <taxon>Gemmataceae</taxon>
    </lineage>
</organism>
<accession>A0A8E6EVU5</accession>
<dbReference type="KEGG" id="tsph:KIH39_13115"/>
<dbReference type="Gene3D" id="1.10.4200.10">
    <property type="entry name" value="Triphosphoribosyl-dephospho-CoA protein"/>
    <property type="match status" value="1"/>
</dbReference>
<name>A0A8E6EVU5_9BACT</name>
<gene>
    <name evidence="1" type="ORF">KIH39_13115</name>
</gene>
<evidence type="ECO:0000313" key="2">
    <source>
        <dbReference type="Proteomes" id="UP000676194"/>
    </source>
</evidence>
<dbReference type="AlphaFoldDB" id="A0A8E6EVU5"/>